<protein>
    <submittedName>
        <fullName evidence="2">Uncharacterized protein</fullName>
    </submittedName>
</protein>
<name>A0AAV5IY73_9ROSI</name>
<proteinExistence type="predicted"/>
<dbReference type="EMBL" id="BPVZ01000020">
    <property type="protein sequence ID" value="GKV03590.1"/>
    <property type="molecule type" value="Genomic_DNA"/>
</dbReference>
<evidence type="ECO:0000313" key="3">
    <source>
        <dbReference type="Proteomes" id="UP001054252"/>
    </source>
</evidence>
<dbReference type="AlphaFoldDB" id="A0AAV5IY73"/>
<accession>A0AAV5IY73</accession>
<keyword evidence="1" id="KW-0472">Membrane</keyword>
<comment type="caution">
    <text evidence="2">The sequence shown here is derived from an EMBL/GenBank/DDBJ whole genome shotgun (WGS) entry which is preliminary data.</text>
</comment>
<sequence>MIFKGYLYLTKISAFTYGLFYVYCIALIVCDSIITDVFNLLSFCLGEANIPWNFQI</sequence>
<feature type="transmembrane region" description="Helical" evidence="1">
    <location>
        <begin position="12"/>
        <end position="34"/>
    </location>
</feature>
<evidence type="ECO:0000313" key="2">
    <source>
        <dbReference type="EMBL" id="GKV03590.1"/>
    </source>
</evidence>
<keyword evidence="1" id="KW-0812">Transmembrane</keyword>
<organism evidence="2 3">
    <name type="scientific">Rubroshorea leprosula</name>
    <dbReference type="NCBI Taxonomy" id="152421"/>
    <lineage>
        <taxon>Eukaryota</taxon>
        <taxon>Viridiplantae</taxon>
        <taxon>Streptophyta</taxon>
        <taxon>Embryophyta</taxon>
        <taxon>Tracheophyta</taxon>
        <taxon>Spermatophyta</taxon>
        <taxon>Magnoliopsida</taxon>
        <taxon>eudicotyledons</taxon>
        <taxon>Gunneridae</taxon>
        <taxon>Pentapetalae</taxon>
        <taxon>rosids</taxon>
        <taxon>malvids</taxon>
        <taxon>Malvales</taxon>
        <taxon>Dipterocarpaceae</taxon>
        <taxon>Rubroshorea</taxon>
    </lineage>
</organism>
<keyword evidence="3" id="KW-1185">Reference proteome</keyword>
<keyword evidence="1" id="KW-1133">Transmembrane helix</keyword>
<evidence type="ECO:0000256" key="1">
    <source>
        <dbReference type="SAM" id="Phobius"/>
    </source>
</evidence>
<dbReference type="Proteomes" id="UP001054252">
    <property type="component" value="Unassembled WGS sequence"/>
</dbReference>
<gene>
    <name evidence="2" type="ORF">SLEP1_g15865</name>
</gene>
<reference evidence="2 3" key="1">
    <citation type="journal article" date="2021" name="Commun. Biol.">
        <title>The genome of Shorea leprosula (Dipterocarpaceae) highlights the ecological relevance of drought in aseasonal tropical rainforests.</title>
        <authorList>
            <person name="Ng K.K.S."/>
            <person name="Kobayashi M.J."/>
            <person name="Fawcett J.A."/>
            <person name="Hatakeyama M."/>
            <person name="Paape T."/>
            <person name="Ng C.H."/>
            <person name="Ang C.C."/>
            <person name="Tnah L.H."/>
            <person name="Lee C.T."/>
            <person name="Nishiyama T."/>
            <person name="Sese J."/>
            <person name="O'Brien M.J."/>
            <person name="Copetti D."/>
            <person name="Mohd Noor M.I."/>
            <person name="Ong R.C."/>
            <person name="Putra M."/>
            <person name="Sireger I.Z."/>
            <person name="Indrioko S."/>
            <person name="Kosugi Y."/>
            <person name="Izuno A."/>
            <person name="Isagi Y."/>
            <person name="Lee S.L."/>
            <person name="Shimizu K.K."/>
        </authorList>
    </citation>
    <scope>NUCLEOTIDE SEQUENCE [LARGE SCALE GENOMIC DNA]</scope>
    <source>
        <strain evidence="2">214</strain>
    </source>
</reference>